<keyword evidence="2" id="KW-0808">Transferase</keyword>
<evidence type="ECO:0000256" key="2">
    <source>
        <dbReference type="ARBA" id="ARBA00022679"/>
    </source>
</evidence>
<evidence type="ECO:0000313" key="3">
    <source>
        <dbReference type="EMBL" id="MFC5528932.1"/>
    </source>
</evidence>
<dbReference type="RefSeq" id="WP_378110801.1">
    <property type="nucleotide sequence ID" value="NZ_JBHSNC010000017.1"/>
</dbReference>
<dbReference type="Proteomes" id="UP001596108">
    <property type="component" value="Unassembled WGS sequence"/>
</dbReference>
<proteinExistence type="predicted"/>
<sequence>MKYEIDTETNTIISTVNGEVKKEALYSKDGFETLSDLWVKVGWNERYSYTFSWMGRPIIQLPEDVLRMQEVIYRIQPDVIIETGVAHGGSIIFYASLCKVLGRGRVIGIDIEIREHNRKSIEEHELFSYIQLVEGSSTDENIVNQVKGQIKPGESVLVILDSNHTKQHVLDELEAYHSIVSVGSYIVATDGIMKDLHDVPNGRVEWKDNNPSGAAIEFADKNSDFVLEVPKAVFNESKLNKNITHWPNAWLKRIK</sequence>
<name>A0ABW0QZE1_9BACL</name>
<dbReference type="EMBL" id="JBHSNC010000017">
    <property type="protein sequence ID" value="MFC5528932.1"/>
    <property type="molecule type" value="Genomic_DNA"/>
</dbReference>
<dbReference type="InterPro" id="IPR029063">
    <property type="entry name" value="SAM-dependent_MTases_sf"/>
</dbReference>
<dbReference type="PANTHER" id="PTHR40048">
    <property type="entry name" value="RHAMNOSYL O-METHYLTRANSFERASE"/>
    <property type="match status" value="1"/>
</dbReference>
<reference evidence="4" key="1">
    <citation type="journal article" date="2019" name="Int. J. Syst. Evol. Microbiol.">
        <title>The Global Catalogue of Microorganisms (GCM) 10K type strain sequencing project: providing services to taxonomists for standard genome sequencing and annotation.</title>
        <authorList>
            <consortium name="The Broad Institute Genomics Platform"/>
            <consortium name="The Broad Institute Genome Sequencing Center for Infectious Disease"/>
            <person name="Wu L."/>
            <person name="Ma J."/>
        </authorList>
    </citation>
    <scope>NUCLEOTIDE SEQUENCE [LARGE SCALE GENOMIC DNA]</scope>
    <source>
        <strain evidence="4">CGMCC 1.18578</strain>
    </source>
</reference>
<dbReference type="PANTHER" id="PTHR40048:SF1">
    <property type="entry name" value="RHAMNOSYL O-METHYLTRANSFERASE"/>
    <property type="match status" value="1"/>
</dbReference>
<dbReference type="Gene3D" id="3.40.50.150">
    <property type="entry name" value="Vaccinia Virus protein VP39"/>
    <property type="match status" value="1"/>
</dbReference>
<gene>
    <name evidence="3" type="ORF">ACFPQ4_05625</name>
</gene>
<dbReference type="Pfam" id="PF04989">
    <property type="entry name" value="RMNT_CmcI"/>
    <property type="match status" value="1"/>
</dbReference>
<keyword evidence="1" id="KW-0489">Methyltransferase</keyword>
<dbReference type="SUPFAM" id="SSF53335">
    <property type="entry name" value="S-adenosyl-L-methionine-dependent methyltransferases"/>
    <property type="match status" value="1"/>
</dbReference>
<organism evidence="3 4">
    <name type="scientific">Cohnella yongneupensis</name>
    <dbReference type="NCBI Taxonomy" id="425006"/>
    <lineage>
        <taxon>Bacteria</taxon>
        <taxon>Bacillati</taxon>
        <taxon>Bacillota</taxon>
        <taxon>Bacilli</taxon>
        <taxon>Bacillales</taxon>
        <taxon>Paenibacillaceae</taxon>
        <taxon>Cohnella</taxon>
    </lineage>
</organism>
<protein>
    <submittedName>
        <fullName evidence="3">Cephalosporin hydroxylase family protein</fullName>
    </submittedName>
</protein>
<evidence type="ECO:0000256" key="1">
    <source>
        <dbReference type="ARBA" id="ARBA00022603"/>
    </source>
</evidence>
<comment type="caution">
    <text evidence="3">The sequence shown here is derived from an EMBL/GenBank/DDBJ whole genome shotgun (WGS) entry which is preliminary data.</text>
</comment>
<accession>A0ABW0QZE1</accession>
<dbReference type="InterPro" id="IPR007072">
    <property type="entry name" value="RNMT_CmcI"/>
</dbReference>
<keyword evidence="4" id="KW-1185">Reference proteome</keyword>
<evidence type="ECO:0000313" key="4">
    <source>
        <dbReference type="Proteomes" id="UP001596108"/>
    </source>
</evidence>